<dbReference type="EMBL" id="MVHG01000012">
    <property type="protein sequence ID" value="ORA18002.1"/>
    <property type="molecule type" value="Genomic_DNA"/>
</dbReference>
<feature type="transmembrane region" description="Helical" evidence="1">
    <location>
        <begin position="142"/>
        <end position="163"/>
    </location>
</feature>
<keyword evidence="1" id="KW-0472">Membrane</keyword>
<proteinExistence type="predicted"/>
<organism evidence="2 3">
    <name type="scientific">Mycobacterium arosiense ATCC BAA-1401 = DSM 45069</name>
    <dbReference type="NCBI Taxonomy" id="1265311"/>
    <lineage>
        <taxon>Bacteria</taxon>
        <taxon>Bacillati</taxon>
        <taxon>Actinomycetota</taxon>
        <taxon>Actinomycetes</taxon>
        <taxon>Mycobacteriales</taxon>
        <taxon>Mycobacteriaceae</taxon>
        <taxon>Mycobacterium</taxon>
        <taxon>Mycobacterium avium complex (MAC)</taxon>
    </lineage>
</organism>
<reference evidence="2 3" key="1">
    <citation type="submission" date="2016-12" db="EMBL/GenBank/DDBJ databases">
        <title>The new phylogeny of genus Mycobacterium.</title>
        <authorList>
            <person name="Tortoli E."/>
            <person name="Trovato A."/>
            <person name="Cirillo D.M."/>
        </authorList>
    </citation>
    <scope>NUCLEOTIDE SEQUENCE [LARGE SCALE GENOMIC DNA]</scope>
    <source>
        <strain evidence="2 3">DSM 45069</strain>
    </source>
</reference>
<feature type="transmembrane region" description="Helical" evidence="1">
    <location>
        <begin position="170"/>
        <end position="194"/>
    </location>
</feature>
<feature type="transmembrane region" description="Helical" evidence="1">
    <location>
        <begin position="352"/>
        <end position="374"/>
    </location>
</feature>
<sequence>MTTATLPGPSLAAGPQLTPERAVSRLAVRQLRRGAVLVALICGVMSALVAFQYQPIGALLNQSDLRLLAENPAIRVLSGPPVALDNPGGFTVWRTGTAVSVLASGWLVLAATRITRGEEDGRRWDLLLAGRLRMVDVVTRCLAALVGCAALIGAAIAAGLLAARTQPTGAVIYAVGTSCVAATFAAAALLAAQVMPSRPGATGLTTAALGVSLLLRMISDGSHRLAWSAWMTPFGLAARSAPYAENRIVPLIVLGALPIMLAGAALFTASHRDLGDGVVTLRVARSPRTRSLQSIGGFAVRRTVRTTLGWATGIAGYFFLVGVLLPSILELFQTNPRIAELAAPAGMGGHELVNVGAAVLFGVLAVPAGLYAAVRLAALVADEKAGRLNLLFAQPVSRVHLMSTEIMVTVGGVVALHCSAAIGIWGGAELTGAPLQLSASLAGALNSVPVALLAAGAAAVGVGWLPSAVAAFGAVPVVGGFLMDVIMKSTDAPGWAANLSPWTHLAAVPDASPKWAVTAVFLLVDAVLAALGVYGYARRDLAA</sequence>
<keyword evidence="1" id="KW-0812">Transmembrane</keyword>
<feature type="transmembrane region" description="Helical" evidence="1">
    <location>
        <begin position="200"/>
        <end position="218"/>
    </location>
</feature>
<comment type="caution">
    <text evidence="2">The sequence shown here is derived from an EMBL/GenBank/DDBJ whole genome shotgun (WGS) entry which is preliminary data.</text>
</comment>
<evidence type="ECO:0008006" key="4">
    <source>
        <dbReference type="Google" id="ProtNLM"/>
    </source>
</evidence>
<feature type="transmembrane region" description="Helical" evidence="1">
    <location>
        <begin position="469"/>
        <end position="487"/>
    </location>
</feature>
<feature type="transmembrane region" description="Helical" evidence="1">
    <location>
        <begin position="515"/>
        <end position="537"/>
    </location>
</feature>
<evidence type="ECO:0000256" key="1">
    <source>
        <dbReference type="SAM" id="Phobius"/>
    </source>
</evidence>
<feature type="transmembrane region" description="Helical" evidence="1">
    <location>
        <begin position="34"/>
        <end position="53"/>
    </location>
</feature>
<feature type="transmembrane region" description="Helical" evidence="1">
    <location>
        <begin position="248"/>
        <end position="267"/>
    </location>
</feature>
<feature type="transmembrane region" description="Helical" evidence="1">
    <location>
        <begin position="406"/>
        <end position="428"/>
    </location>
</feature>
<protein>
    <recommendedName>
        <fullName evidence="4">Polyketide antibiotic transporter</fullName>
    </recommendedName>
</protein>
<name>A0A1W9ZL70_MYCAI</name>
<feature type="transmembrane region" description="Helical" evidence="1">
    <location>
        <begin position="440"/>
        <end position="462"/>
    </location>
</feature>
<dbReference type="AlphaFoldDB" id="A0A1W9ZL70"/>
<gene>
    <name evidence="2" type="ORF">BST14_07640</name>
</gene>
<accession>A0A1W9ZL70</accession>
<feature type="transmembrane region" description="Helical" evidence="1">
    <location>
        <begin position="308"/>
        <end position="332"/>
    </location>
</feature>
<dbReference type="OrthoDB" id="2014935at2"/>
<dbReference type="Proteomes" id="UP000192707">
    <property type="component" value="Unassembled WGS sequence"/>
</dbReference>
<evidence type="ECO:0000313" key="2">
    <source>
        <dbReference type="EMBL" id="ORA18002.1"/>
    </source>
</evidence>
<evidence type="ECO:0000313" key="3">
    <source>
        <dbReference type="Proteomes" id="UP000192707"/>
    </source>
</evidence>
<keyword evidence="1" id="KW-1133">Transmembrane helix</keyword>
<keyword evidence="3" id="KW-1185">Reference proteome</keyword>